<sequence length="124" mass="13044">MAPQPGRRIFPTVAAIEGGLRPAASPNDAVPVERRVGRVELLQGGLGLGDSRTSTPTSAGRGGIQSNVAGQLPRRGLVEVVGRLVGEVPHPDHLSHPDHLVTVGWSAMLPTRQISKMWWPGPAA</sequence>
<feature type="region of interest" description="Disordered" evidence="1">
    <location>
        <begin position="45"/>
        <end position="67"/>
    </location>
</feature>
<feature type="compositionally biased region" description="Polar residues" evidence="1">
    <location>
        <begin position="51"/>
        <end position="67"/>
    </location>
</feature>
<dbReference type="EMBL" id="VFPM01000001">
    <property type="protein sequence ID" value="TQM63803.1"/>
    <property type="molecule type" value="Genomic_DNA"/>
</dbReference>
<comment type="caution">
    <text evidence="2">The sequence shown here is derived from an EMBL/GenBank/DDBJ whole genome shotgun (WGS) entry which is preliminary data.</text>
</comment>
<keyword evidence="3" id="KW-1185">Reference proteome</keyword>
<dbReference type="AlphaFoldDB" id="A0A543HZN8"/>
<proteinExistence type="predicted"/>
<evidence type="ECO:0000313" key="2">
    <source>
        <dbReference type="EMBL" id="TQM63803.1"/>
    </source>
</evidence>
<evidence type="ECO:0000313" key="3">
    <source>
        <dbReference type="Proteomes" id="UP000316747"/>
    </source>
</evidence>
<dbReference type="Proteomes" id="UP000316747">
    <property type="component" value="Unassembled WGS sequence"/>
</dbReference>
<name>A0A543HZN8_9MICO</name>
<gene>
    <name evidence="2" type="ORF">FBY41_0156</name>
</gene>
<reference evidence="2 3" key="1">
    <citation type="submission" date="2019-06" db="EMBL/GenBank/DDBJ databases">
        <title>Genome sequencing of plant associated microbes to promote plant fitness in Sorghum bicolor and Oryza sativa.</title>
        <authorList>
            <person name="Coleman-Derr D."/>
        </authorList>
    </citation>
    <scope>NUCLEOTIDE SEQUENCE [LARGE SCALE GENOMIC DNA]</scope>
    <source>
        <strain evidence="2 3">KV-663</strain>
    </source>
</reference>
<accession>A0A543HZN8</accession>
<organism evidence="2 3">
    <name type="scientific">Humibacillus xanthopallidus</name>
    <dbReference type="NCBI Taxonomy" id="412689"/>
    <lineage>
        <taxon>Bacteria</taxon>
        <taxon>Bacillati</taxon>
        <taxon>Actinomycetota</taxon>
        <taxon>Actinomycetes</taxon>
        <taxon>Micrococcales</taxon>
        <taxon>Intrasporangiaceae</taxon>
        <taxon>Humibacillus</taxon>
    </lineage>
</organism>
<evidence type="ECO:0000256" key="1">
    <source>
        <dbReference type="SAM" id="MobiDB-lite"/>
    </source>
</evidence>
<protein>
    <submittedName>
        <fullName evidence="2">Uncharacterized protein</fullName>
    </submittedName>
</protein>